<dbReference type="Pfam" id="PF09814">
    <property type="entry name" value="HECT_2"/>
    <property type="match status" value="1"/>
</dbReference>
<feature type="non-terminal residue" evidence="1">
    <location>
        <position position="514"/>
    </location>
</feature>
<dbReference type="InterPro" id="IPR019193">
    <property type="entry name" value="UBQ-conj_enz_E2-bd_prot"/>
</dbReference>
<evidence type="ECO:0008006" key="3">
    <source>
        <dbReference type="Google" id="ProtNLM"/>
    </source>
</evidence>
<dbReference type="GO" id="GO:0031624">
    <property type="term" value="F:ubiquitin conjugating enzyme binding"/>
    <property type="evidence" value="ECO:0007669"/>
    <property type="project" value="TreeGrafter"/>
</dbReference>
<proteinExistence type="predicted"/>
<dbReference type="GO" id="GO:0005634">
    <property type="term" value="C:nucleus"/>
    <property type="evidence" value="ECO:0007669"/>
    <property type="project" value="TreeGrafter"/>
</dbReference>
<dbReference type="GO" id="GO:0061630">
    <property type="term" value="F:ubiquitin protein ligase activity"/>
    <property type="evidence" value="ECO:0007669"/>
    <property type="project" value="TreeGrafter"/>
</dbReference>
<dbReference type="GO" id="GO:0043161">
    <property type="term" value="P:proteasome-mediated ubiquitin-dependent protein catabolic process"/>
    <property type="evidence" value="ECO:0007669"/>
    <property type="project" value="TreeGrafter"/>
</dbReference>
<keyword evidence="2" id="KW-1185">Reference proteome</keyword>
<dbReference type="OrthoDB" id="781818at2759"/>
<comment type="caution">
    <text evidence="1">The sequence shown here is derived from an EMBL/GenBank/DDBJ whole genome shotgun (WGS) entry which is preliminary data.</text>
</comment>
<evidence type="ECO:0000313" key="2">
    <source>
        <dbReference type="Proteomes" id="UP000631114"/>
    </source>
</evidence>
<dbReference type="GO" id="GO:0005829">
    <property type="term" value="C:cytosol"/>
    <property type="evidence" value="ECO:0007669"/>
    <property type="project" value="TreeGrafter"/>
</dbReference>
<dbReference type="GO" id="GO:0006513">
    <property type="term" value="P:protein monoubiquitination"/>
    <property type="evidence" value="ECO:0007669"/>
    <property type="project" value="TreeGrafter"/>
</dbReference>
<dbReference type="Proteomes" id="UP000631114">
    <property type="component" value="Unassembled WGS sequence"/>
</dbReference>
<protein>
    <recommendedName>
        <fullName evidence="3">Ubiquitin-conjugating enzyme E2C-binding protein</fullName>
    </recommendedName>
</protein>
<dbReference type="EMBL" id="JADFTS010000002">
    <property type="protein sequence ID" value="KAF9619201.1"/>
    <property type="molecule type" value="Genomic_DNA"/>
</dbReference>
<dbReference type="GO" id="GO:0000209">
    <property type="term" value="P:protein polyubiquitination"/>
    <property type="evidence" value="ECO:0007669"/>
    <property type="project" value="TreeGrafter"/>
</dbReference>
<accession>A0A835IJS7</accession>
<dbReference type="PANTHER" id="PTHR31531">
    <property type="entry name" value="E3 UBIQUITIN-PROTEIN LIGASE E3D FAMILY MEMBER"/>
    <property type="match status" value="1"/>
</dbReference>
<dbReference type="GO" id="GO:0051865">
    <property type="term" value="P:protein autoubiquitination"/>
    <property type="evidence" value="ECO:0007669"/>
    <property type="project" value="TreeGrafter"/>
</dbReference>
<evidence type="ECO:0000313" key="1">
    <source>
        <dbReference type="EMBL" id="KAF9619201.1"/>
    </source>
</evidence>
<dbReference type="PANTHER" id="PTHR31531:SF2">
    <property type="entry name" value="E3 UBIQUITIN-PROTEIN LIGASE E3D"/>
    <property type="match status" value="1"/>
</dbReference>
<name>A0A835IJS7_9MAGN</name>
<dbReference type="GO" id="GO:0030332">
    <property type="term" value="F:cyclin binding"/>
    <property type="evidence" value="ECO:0007669"/>
    <property type="project" value="TreeGrafter"/>
</dbReference>
<organism evidence="1 2">
    <name type="scientific">Coptis chinensis</name>
    <dbReference type="NCBI Taxonomy" id="261450"/>
    <lineage>
        <taxon>Eukaryota</taxon>
        <taxon>Viridiplantae</taxon>
        <taxon>Streptophyta</taxon>
        <taxon>Embryophyta</taxon>
        <taxon>Tracheophyta</taxon>
        <taxon>Spermatophyta</taxon>
        <taxon>Magnoliopsida</taxon>
        <taxon>Ranunculales</taxon>
        <taxon>Ranunculaceae</taxon>
        <taxon>Coptidoideae</taxon>
        <taxon>Coptis</taxon>
    </lineage>
</organism>
<dbReference type="GO" id="GO:0000151">
    <property type="term" value="C:ubiquitin ligase complex"/>
    <property type="evidence" value="ECO:0007669"/>
    <property type="project" value="TreeGrafter"/>
</dbReference>
<sequence>WNDITLRVPVPKVLVDVTSPVDFKAMEDHIEVKSEVFIFAGRSVLLLQNVLNEVNKNASQHRSFVELPSANWREVADNWFGACCCSFGGISEKLVKQYDNSYIFSKGTCLLDASSAVISNEDLAEHVFPDCVSQSEENGVLHDSFGENNLSKYVMTSNLSEHVTGSGSTGRENVFSEAQRESASASNKSIISSQMFNSMSSAEKKLSCLSIKKEMLTPNLDCEVVETENNIDTSSSLSPTISDLSGDVTPAHPATNWNHCCADTTENVFNHDNGGCSHDHVSMSSKDREVTECNNPLRNQKSLLNVSLGNGFILRNSNLSSEVHWIDLRCPQCSSVLGAYPSVDGVHAPADGGVRLFKCYTSTGLPVGGSDDIFRKHTLNRVFVNQLMETAHDELSFRTVVRDLRTRTLMLQIVLLNANAWSSTGYCLGLEDTVRPVTKMDLHPVVKVLFSDCSNATEAGSRMLEEWATKNEVDEVFMLQHQVKDLIESLKSAMSCLPVSCSSMQGLSLSSIQR</sequence>
<reference evidence="1 2" key="1">
    <citation type="submission" date="2020-10" db="EMBL/GenBank/DDBJ databases">
        <title>The Coptis chinensis genome and diversification of protoberbering-type alkaloids.</title>
        <authorList>
            <person name="Wang B."/>
            <person name="Shu S."/>
            <person name="Song C."/>
            <person name="Liu Y."/>
        </authorList>
    </citation>
    <scope>NUCLEOTIDE SEQUENCE [LARGE SCALE GENOMIC DNA]</scope>
    <source>
        <strain evidence="1">HL-2020</strain>
        <tissue evidence="1">Leaf</tissue>
    </source>
</reference>
<gene>
    <name evidence="1" type="ORF">IFM89_005755</name>
</gene>
<dbReference type="AlphaFoldDB" id="A0A835IJS7"/>